<accession>A0ABW2ADR4</accession>
<evidence type="ECO:0000256" key="1">
    <source>
        <dbReference type="SAM" id="MobiDB-lite"/>
    </source>
</evidence>
<feature type="compositionally biased region" description="Polar residues" evidence="1">
    <location>
        <begin position="42"/>
        <end position="54"/>
    </location>
</feature>
<name>A0ABW2ADR4_9MICO</name>
<dbReference type="Proteomes" id="UP001596298">
    <property type="component" value="Unassembled WGS sequence"/>
</dbReference>
<proteinExistence type="predicted"/>
<dbReference type="EMBL" id="JBHSWH010000001">
    <property type="protein sequence ID" value="MFC6705039.1"/>
    <property type="molecule type" value="Genomic_DNA"/>
</dbReference>
<protein>
    <submittedName>
        <fullName evidence="2">Uncharacterized protein</fullName>
    </submittedName>
</protein>
<dbReference type="RefSeq" id="WP_382399818.1">
    <property type="nucleotide sequence ID" value="NZ_JBHSWH010000001.1"/>
</dbReference>
<feature type="region of interest" description="Disordered" evidence="1">
    <location>
        <begin position="17"/>
        <end position="54"/>
    </location>
</feature>
<keyword evidence="3" id="KW-1185">Reference proteome</keyword>
<gene>
    <name evidence="2" type="ORF">ACFQDH_07085</name>
</gene>
<feature type="compositionally biased region" description="Low complexity" evidence="1">
    <location>
        <begin position="17"/>
        <end position="40"/>
    </location>
</feature>
<organism evidence="2 3">
    <name type="scientific">Flexivirga alba</name>
    <dbReference type="NCBI Taxonomy" id="702742"/>
    <lineage>
        <taxon>Bacteria</taxon>
        <taxon>Bacillati</taxon>
        <taxon>Actinomycetota</taxon>
        <taxon>Actinomycetes</taxon>
        <taxon>Micrococcales</taxon>
        <taxon>Dermacoccaceae</taxon>
        <taxon>Flexivirga</taxon>
    </lineage>
</organism>
<reference evidence="3" key="1">
    <citation type="journal article" date="2019" name="Int. J. Syst. Evol. Microbiol.">
        <title>The Global Catalogue of Microorganisms (GCM) 10K type strain sequencing project: providing services to taxonomists for standard genome sequencing and annotation.</title>
        <authorList>
            <consortium name="The Broad Institute Genomics Platform"/>
            <consortium name="The Broad Institute Genome Sequencing Center for Infectious Disease"/>
            <person name="Wu L."/>
            <person name="Ma J."/>
        </authorList>
    </citation>
    <scope>NUCLEOTIDE SEQUENCE [LARGE SCALE GENOMIC DNA]</scope>
    <source>
        <strain evidence="3">CCUG 58127</strain>
    </source>
</reference>
<evidence type="ECO:0000313" key="3">
    <source>
        <dbReference type="Proteomes" id="UP001596298"/>
    </source>
</evidence>
<comment type="caution">
    <text evidence="2">The sequence shown here is derived from an EMBL/GenBank/DDBJ whole genome shotgun (WGS) entry which is preliminary data.</text>
</comment>
<sequence length="54" mass="5306">MAELDVAELDVAGRPDAAVAGGAPSPANAAATATTVTHTNSNRRTTTALPFSAP</sequence>
<evidence type="ECO:0000313" key="2">
    <source>
        <dbReference type="EMBL" id="MFC6705039.1"/>
    </source>
</evidence>